<dbReference type="VEuPathDB" id="FungiDB:UREG_00197"/>
<dbReference type="Pfam" id="PF11915">
    <property type="entry name" value="DUF3433"/>
    <property type="match status" value="2"/>
</dbReference>
<dbReference type="InterPro" id="IPR021840">
    <property type="entry name" value="DUF3433"/>
</dbReference>
<keyword evidence="2" id="KW-0812">Transmembrane</keyword>
<dbReference type="KEGG" id="ure:UREG_00197"/>
<evidence type="ECO:0000256" key="2">
    <source>
        <dbReference type="SAM" id="Phobius"/>
    </source>
</evidence>
<dbReference type="PANTHER" id="PTHR37544">
    <property type="entry name" value="SPRAY-RELATED"/>
    <property type="match status" value="1"/>
</dbReference>
<feature type="transmembrane region" description="Helical" evidence="2">
    <location>
        <begin position="731"/>
        <end position="756"/>
    </location>
</feature>
<dbReference type="AlphaFoldDB" id="C4JKW4"/>
<accession>C4JKW4</accession>
<dbReference type="RefSeq" id="XP_002540684.1">
    <property type="nucleotide sequence ID" value="XM_002540638.1"/>
</dbReference>
<keyword evidence="2" id="KW-1133">Transmembrane helix</keyword>
<name>C4JKW4_UNCRE</name>
<evidence type="ECO:0000256" key="1">
    <source>
        <dbReference type="SAM" id="MobiDB-lite"/>
    </source>
</evidence>
<evidence type="ECO:0000313" key="3">
    <source>
        <dbReference type="EMBL" id="EEP75351.1"/>
    </source>
</evidence>
<dbReference type="OMA" id="MAQSMNG"/>
<dbReference type="GeneID" id="8441417"/>
<dbReference type="eggNOG" id="ENOG502QQ7D">
    <property type="taxonomic scope" value="Eukaryota"/>
</dbReference>
<organism evidence="3 4">
    <name type="scientific">Uncinocarpus reesii (strain UAMH 1704)</name>
    <dbReference type="NCBI Taxonomy" id="336963"/>
    <lineage>
        <taxon>Eukaryota</taxon>
        <taxon>Fungi</taxon>
        <taxon>Dikarya</taxon>
        <taxon>Ascomycota</taxon>
        <taxon>Pezizomycotina</taxon>
        <taxon>Eurotiomycetes</taxon>
        <taxon>Eurotiomycetidae</taxon>
        <taxon>Onygenales</taxon>
        <taxon>Onygenaceae</taxon>
        <taxon>Uncinocarpus</taxon>
    </lineage>
</organism>
<feature type="transmembrane region" description="Helical" evidence="2">
    <location>
        <begin position="625"/>
        <end position="646"/>
    </location>
</feature>
<feature type="transmembrane region" description="Helical" evidence="2">
    <location>
        <begin position="152"/>
        <end position="175"/>
    </location>
</feature>
<dbReference type="OrthoDB" id="5332281at2759"/>
<keyword evidence="4" id="KW-1185">Reference proteome</keyword>
<feature type="transmembrane region" description="Helical" evidence="2">
    <location>
        <begin position="667"/>
        <end position="685"/>
    </location>
</feature>
<keyword evidence="2" id="KW-0472">Membrane</keyword>
<dbReference type="Proteomes" id="UP000002058">
    <property type="component" value="Unassembled WGS sequence"/>
</dbReference>
<gene>
    <name evidence="3" type="ORF">UREG_00197</name>
</gene>
<protein>
    <submittedName>
        <fullName evidence="3">Uncharacterized protein</fullName>
    </submittedName>
</protein>
<feature type="transmembrane region" description="Helical" evidence="2">
    <location>
        <begin position="85"/>
        <end position="106"/>
    </location>
</feature>
<dbReference type="InParanoid" id="C4JKW4"/>
<dbReference type="STRING" id="336963.C4JKW4"/>
<feature type="transmembrane region" description="Helical" evidence="2">
    <location>
        <begin position="507"/>
        <end position="526"/>
    </location>
</feature>
<dbReference type="HOGENOM" id="CLU_003000_0_0_1"/>
<reference evidence="4" key="1">
    <citation type="journal article" date="2009" name="Genome Res.">
        <title>Comparative genomic analyses of the human fungal pathogens Coccidioides and their relatives.</title>
        <authorList>
            <person name="Sharpton T.J."/>
            <person name="Stajich J.E."/>
            <person name="Rounsley S.D."/>
            <person name="Gardner M.J."/>
            <person name="Wortman J.R."/>
            <person name="Jordar V.S."/>
            <person name="Maiti R."/>
            <person name="Kodira C.D."/>
            <person name="Neafsey D.E."/>
            <person name="Zeng Q."/>
            <person name="Hung C.-Y."/>
            <person name="McMahan C."/>
            <person name="Muszewska A."/>
            <person name="Grynberg M."/>
            <person name="Mandel M.A."/>
            <person name="Kellner E.M."/>
            <person name="Barker B.M."/>
            <person name="Galgiani J.N."/>
            <person name="Orbach M.J."/>
            <person name="Kirkland T.N."/>
            <person name="Cole G.T."/>
            <person name="Henn M.R."/>
            <person name="Birren B.W."/>
            <person name="Taylor J.W."/>
        </authorList>
    </citation>
    <scope>NUCLEOTIDE SEQUENCE [LARGE SCALE GENOMIC DNA]</scope>
    <source>
        <strain evidence="4">UAMH 1704</strain>
    </source>
</reference>
<evidence type="ECO:0000313" key="4">
    <source>
        <dbReference type="Proteomes" id="UP000002058"/>
    </source>
</evidence>
<proteinExistence type="predicted"/>
<feature type="transmembrane region" description="Helical" evidence="2">
    <location>
        <begin position="45"/>
        <end position="65"/>
    </location>
</feature>
<feature type="region of interest" description="Disordered" evidence="1">
    <location>
        <begin position="1"/>
        <end position="21"/>
    </location>
</feature>
<dbReference type="EMBL" id="CH476615">
    <property type="protein sequence ID" value="EEP75351.1"/>
    <property type="molecule type" value="Genomic_DNA"/>
</dbReference>
<sequence length="1162" mass="128676">MAAQPRAADTGPSADDVADGLLTDNDPREHGDFPRLWQPFFLRRSTFLAFIATFVALLAAIVAVYCYAARGDGRQGIETQGWKYYYLWTYGPTAVFMVLGAFWGQVEYRACQLMPWLLMSRAPVAASDGLLLDYISPWNVESLYMSVKRRHYLVSLVIAGTLLVNGMAVVSTSFFELRDVPVKRSASLRLTHDFDFSLDSFKPPDVTTIPHMRATGIALNGSDVPFGILGNHVFSPFQEGGTFRSGNFTLGANREIAAEVDVITVKVRCENATMEATKNQTECTLSMKSGSCSTGPLAQPLTQHTVFEDNATFVGFPSLCDGKQLHLPQDEPLYTEAHWRIWVYISRHDPNGLFLNATKDFGKKAKQKAGKFAFTCAFCTPYLDISRAPVKLSPSPDGINIITDIDMKKQRPLSPSPPPTLDNNAGALLYSAWVSFLNAGRDDLSLLGSQSGDREAFFDPALLSQALARGLESRAVQVARDQLLQPVDRHTQGTTTRMESRLFVRRLSFGLMAGFISVLILISVVIDRFYLPLSVCCRDPGSIGGLATILARSPKLMATLQNMNLKWPSEMKELLAGYEHGTRINAEKEFQIEVHDQRTSPVQVCESGTDSTPRWWRPISARPPVYIFTFVLPIAVIATIEALLHISNTREGIVRVGGRESGRDQPWAYIPALVMFCIRVLYQMMEANVRTFQPFHCLARGRARANASVLENQQRKITAWAILDSIGKRQWALAASAVALLLAGALPIIVSGLYAVSSLPKPTDISLVQRSTWNVSSYKGHLNHSDYLDLNSKDFTPGRILYLNMSYPQWTFEDLAFPRLSHPRTDDSNTSSVTPGYIQARLPAWHPNLNCDGEIPASDYKLSWSYDDEDDLPRWDVEINSTRGACSFSLHENGVGAPKYFSDWFTLTRNVVLEGNPADCPTSLYLFGNQAKTRMLKCRPQIQEVDVDIRLEPRSLKINPNYPPSIVPGSARPPLDDFMAYSNGSMVPTPFLPERGYFDPDLIAVEAPRKEYRTDILTTAAIWGTGGIPAEELLSDTDKLSAALTRIYGIIIVQRINDHWHIPFGSDSAASAPDGENNSPKTFPAELISHGDYLVQSSVSTRLLDAFLLCMVILAVTSTLLMTTKNILPKNPSSIAAVASLLAGSRMLGDPQVIPRGAEWWV</sequence>
<dbReference type="PANTHER" id="PTHR37544:SF1">
    <property type="entry name" value="PHOSPHORIBOSYLAMINOIMIDAZOLE-SUCCINOCARBOXAMIDE SYNTHASE"/>
    <property type="match status" value="1"/>
</dbReference>